<evidence type="ECO:0000256" key="1">
    <source>
        <dbReference type="SAM" id="Phobius"/>
    </source>
</evidence>
<evidence type="ECO:0000313" key="3">
    <source>
        <dbReference type="Proteomes" id="UP000251002"/>
    </source>
</evidence>
<dbReference type="AlphaFoldDB" id="A0A365L8E4"/>
<gene>
    <name evidence="2" type="ORF">DP120_03620</name>
</gene>
<name>A0A365L8E4_9BACL</name>
<reference evidence="2 3" key="1">
    <citation type="submission" date="2018-06" db="EMBL/GenBank/DDBJ databases">
        <title>The draft genome sequences of strains SCU63 and S1.</title>
        <authorList>
            <person name="Gan L."/>
        </authorList>
    </citation>
    <scope>NUCLEOTIDE SEQUENCE [LARGE SCALE GENOMIC DNA]</scope>
    <source>
        <strain evidence="2 3">SCU63</strain>
    </source>
</reference>
<keyword evidence="1" id="KW-1133">Transmembrane helix</keyword>
<feature type="transmembrane region" description="Helical" evidence="1">
    <location>
        <begin position="7"/>
        <end position="26"/>
    </location>
</feature>
<protein>
    <submittedName>
        <fullName evidence="2">Uncharacterized protein</fullName>
    </submittedName>
</protein>
<keyword evidence="1" id="KW-0472">Membrane</keyword>
<comment type="caution">
    <text evidence="2">The sequence shown here is derived from an EMBL/GenBank/DDBJ whole genome shotgun (WGS) entry which is preliminary data.</text>
</comment>
<evidence type="ECO:0000313" key="2">
    <source>
        <dbReference type="EMBL" id="RAZ81381.1"/>
    </source>
</evidence>
<proteinExistence type="predicted"/>
<keyword evidence="1" id="KW-0812">Transmembrane</keyword>
<feature type="transmembrane region" description="Helical" evidence="1">
    <location>
        <begin position="32"/>
        <end position="53"/>
    </location>
</feature>
<dbReference type="Proteomes" id="UP000251002">
    <property type="component" value="Unassembled WGS sequence"/>
</dbReference>
<dbReference type="EMBL" id="QLZR01000001">
    <property type="protein sequence ID" value="RAZ81381.1"/>
    <property type="molecule type" value="Genomic_DNA"/>
</dbReference>
<accession>A0A365L8E4</accession>
<dbReference type="RefSeq" id="WP_112221895.1">
    <property type="nucleotide sequence ID" value="NZ_CP196859.1"/>
</dbReference>
<organism evidence="2 3">
    <name type="scientific">Planococcus halotolerans</name>
    <dbReference type="NCBI Taxonomy" id="2233542"/>
    <lineage>
        <taxon>Bacteria</taxon>
        <taxon>Bacillati</taxon>
        <taxon>Bacillota</taxon>
        <taxon>Bacilli</taxon>
        <taxon>Bacillales</taxon>
        <taxon>Caryophanaceae</taxon>
        <taxon>Planococcus</taxon>
    </lineage>
</organism>
<keyword evidence="3" id="KW-1185">Reference proteome</keyword>
<sequence>MKKDLKSLAGLILGAILGYFIIRLIFGDDESTIQTTIGVASGMVITYAAIIGIKKVAGKYENQE</sequence>